<gene>
    <name evidence="1" type="ORF">H9763_12500</name>
</gene>
<dbReference type="GO" id="GO:0005975">
    <property type="term" value="P:carbohydrate metabolic process"/>
    <property type="evidence" value="ECO:0007669"/>
    <property type="project" value="InterPro"/>
</dbReference>
<reference evidence="1" key="2">
    <citation type="submission" date="2021-04" db="EMBL/GenBank/DDBJ databases">
        <authorList>
            <person name="Gilroy R."/>
        </authorList>
    </citation>
    <scope>NUCLEOTIDE SEQUENCE</scope>
    <source>
        <strain evidence="1">USAMLcec3-2134</strain>
    </source>
</reference>
<protein>
    <submittedName>
        <fullName evidence="1">DUF2194 domain-containing protein</fullName>
    </submittedName>
</protein>
<dbReference type="SUPFAM" id="SSF88713">
    <property type="entry name" value="Glycoside hydrolase/deacetylase"/>
    <property type="match status" value="1"/>
</dbReference>
<accession>A0A9D2MSV7</accession>
<name>A0A9D2MSV7_9FIRM</name>
<comment type="caution">
    <text evidence="1">The sequence shown here is derived from an EMBL/GenBank/DDBJ whole genome shotgun (WGS) entry which is preliminary data.</text>
</comment>
<dbReference type="Proteomes" id="UP000886883">
    <property type="component" value="Unassembled WGS sequence"/>
</dbReference>
<dbReference type="EMBL" id="DWXE01000046">
    <property type="protein sequence ID" value="HJB92267.1"/>
    <property type="molecule type" value="Genomic_DNA"/>
</dbReference>
<proteinExistence type="predicted"/>
<dbReference type="AlphaFoldDB" id="A0A9D2MSV7"/>
<reference evidence="1" key="1">
    <citation type="journal article" date="2021" name="PeerJ">
        <title>Extensive microbial diversity within the chicken gut microbiome revealed by metagenomics and culture.</title>
        <authorList>
            <person name="Gilroy R."/>
            <person name="Ravi A."/>
            <person name="Getino M."/>
            <person name="Pursley I."/>
            <person name="Horton D.L."/>
            <person name="Alikhan N.F."/>
            <person name="Baker D."/>
            <person name="Gharbi K."/>
            <person name="Hall N."/>
            <person name="Watson M."/>
            <person name="Adriaenssens E.M."/>
            <person name="Foster-Nyarko E."/>
            <person name="Jarju S."/>
            <person name="Secka A."/>
            <person name="Antonio M."/>
            <person name="Oren A."/>
            <person name="Chaudhuri R.R."/>
            <person name="La Ragione R."/>
            <person name="Hildebrand F."/>
            <person name="Pallen M.J."/>
        </authorList>
    </citation>
    <scope>NUCLEOTIDE SEQUENCE</scope>
    <source>
        <strain evidence="1">USAMLcec3-2134</strain>
    </source>
</reference>
<evidence type="ECO:0000313" key="1">
    <source>
        <dbReference type="EMBL" id="HJB92267.1"/>
    </source>
</evidence>
<dbReference type="Gene3D" id="3.20.20.370">
    <property type="entry name" value="Glycoside hydrolase/deacetylase"/>
    <property type="match status" value="1"/>
</dbReference>
<evidence type="ECO:0000313" key="2">
    <source>
        <dbReference type="Proteomes" id="UP000886883"/>
    </source>
</evidence>
<dbReference type="CDD" id="cd10924">
    <property type="entry name" value="CE4_COG4878"/>
    <property type="match status" value="1"/>
</dbReference>
<dbReference type="InterPro" id="IPR011330">
    <property type="entry name" value="Glyco_hydro/deAcase_b/a-brl"/>
</dbReference>
<dbReference type="InterPro" id="IPR018695">
    <property type="entry name" value="DUF2194"/>
</dbReference>
<sequence length="602" mass="68636">MQWAMLLFFLMIAVLLIERRNIVYEETGRDPDILDQSVFAEEPFDREPECLLLLDSSSSVSESAAQQMRDVLTQMRIRFDEQDLFADPTLRLSGYENVVVALDDYDLFGEEIFTLFDSVKGGMNLLAVCPPSSLSCLRLVMGRMGILDIGYDMYPVQGLRFRSDFMLGGQGKDFQITDPFDSSSTVTLTEDCIVHLVSADDREVPIIWEYRHGDGTVVVNTLNYFEKAYRGFYAASYSLLSDVCVYPVINASAFYLDDFPSPVPAGNGEYIQRDYHMDIGTFYTNVWWPDVKNLSERYGVRYTGLVIENYSDENEAPLEGNGDIQRFRYFGNDLLDMGGEIGFHGYNHMPLVLDNFDYKDEFDSYRQWNSEDDIRASLRELDRFCRQVFPEEAFQVYVPPSNILSQEGRRILAEDFPDIKAVAAIYFEGEFEYAQEFGVAQDGVVETPRIISGYMIDPYMEIAALSELNLHYVNSHFQHPDDVLDEDRGAASGWEAMKTRLSEYMAWLYSSAPDIRNLTGTEVAGAVQRYHYLDVKTEINENELRISLSNFQDEAWLFLRANEGSVSDVQGGTLTKLTGDLYLLCAHSGEIAIRLENQGDFS</sequence>
<organism evidence="1 2">
    <name type="scientific">Candidatus Eisenbergiella merdigallinarum</name>
    <dbReference type="NCBI Taxonomy" id="2838552"/>
    <lineage>
        <taxon>Bacteria</taxon>
        <taxon>Bacillati</taxon>
        <taxon>Bacillota</taxon>
        <taxon>Clostridia</taxon>
        <taxon>Lachnospirales</taxon>
        <taxon>Lachnospiraceae</taxon>
        <taxon>Eisenbergiella</taxon>
    </lineage>
</organism>
<dbReference type="Pfam" id="PF09960">
    <property type="entry name" value="DUF2194"/>
    <property type="match status" value="1"/>
</dbReference>